<evidence type="ECO:0000256" key="5">
    <source>
        <dbReference type="ARBA" id="ARBA00023004"/>
    </source>
</evidence>
<dbReference type="EMBL" id="CAMXCT010005301">
    <property type="protein sequence ID" value="CAI4011958.1"/>
    <property type="molecule type" value="Genomic_DNA"/>
</dbReference>
<dbReference type="Proteomes" id="UP001152797">
    <property type="component" value="Unassembled WGS sequence"/>
</dbReference>
<evidence type="ECO:0000256" key="4">
    <source>
        <dbReference type="ARBA" id="ARBA00023002"/>
    </source>
</evidence>
<dbReference type="EMBL" id="CAMXCT030005301">
    <property type="protein sequence ID" value="CAL4799270.1"/>
    <property type="molecule type" value="Genomic_DNA"/>
</dbReference>
<evidence type="ECO:0000256" key="1">
    <source>
        <dbReference type="ARBA" id="ARBA00001961"/>
    </source>
</evidence>
<name>A0A9P1DNN3_9DINO</name>
<feature type="domain" description="Fe2OG dioxygenase" evidence="7">
    <location>
        <begin position="244"/>
        <end position="372"/>
    </location>
</feature>
<gene>
    <name evidence="8" type="ORF">C1SCF055_LOCUS37072</name>
</gene>
<dbReference type="GO" id="GO:0031418">
    <property type="term" value="F:L-ascorbic acid binding"/>
    <property type="evidence" value="ECO:0007669"/>
    <property type="project" value="InterPro"/>
</dbReference>
<dbReference type="Gene3D" id="2.60.120.620">
    <property type="entry name" value="q2cbj1_9rhob like domain"/>
    <property type="match status" value="1"/>
</dbReference>
<comment type="caution">
    <text evidence="8">The sequence shown here is derived from an EMBL/GenBank/DDBJ whole genome shotgun (WGS) entry which is preliminary data.</text>
</comment>
<comment type="cofactor">
    <cofactor evidence="1">
        <name>L-ascorbate</name>
        <dbReference type="ChEBI" id="CHEBI:38290"/>
    </cofactor>
</comment>
<dbReference type="OrthoDB" id="407973at2759"/>
<dbReference type="AlphaFoldDB" id="A0A9P1DNN3"/>
<keyword evidence="3" id="KW-0223">Dioxygenase</keyword>
<dbReference type="InterPro" id="IPR045054">
    <property type="entry name" value="P4HA-like"/>
</dbReference>
<keyword evidence="11" id="KW-1185">Reference proteome</keyword>
<dbReference type="Pfam" id="PF13640">
    <property type="entry name" value="2OG-FeII_Oxy_3"/>
    <property type="match status" value="1"/>
</dbReference>
<protein>
    <submittedName>
        <fullName evidence="10">Prolyl 4-hydroxylase alpha subunit domain-containing protein</fullName>
    </submittedName>
</protein>
<dbReference type="GO" id="GO:0005783">
    <property type="term" value="C:endoplasmic reticulum"/>
    <property type="evidence" value="ECO:0007669"/>
    <property type="project" value="TreeGrafter"/>
</dbReference>
<dbReference type="InterPro" id="IPR044862">
    <property type="entry name" value="Pro_4_hyd_alph_FE2OG_OXY"/>
</dbReference>
<dbReference type="EMBL" id="CAMXCT020005301">
    <property type="protein sequence ID" value="CAL1165333.1"/>
    <property type="molecule type" value="Genomic_DNA"/>
</dbReference>
<sequence length="394" mass="43995">MRPAALRLAAFAALADAAAARAARAARCEGLAEWLYESADWAPPGYHVLCADSGTGSTSFELFRGGHSGRKVQWDSKISSMSSLRKQLEKKAHMEPQEMWKVLPWLLADTSGVPVQDLSAVQGLLLLFEGGRWVWPGIREGFQRRVALPTAGEEMNVTLKALTLDPLSFTIEDFFDKASAERMIKLAKPKLRPAEIMTQDSQKENVEDLGVEVRTCWETWLSPKDGPDLENVAQRSAALVRVPRELQADFRVLRYEPGQHFGAHTDYYEPEDFQEQPEVLNELQNGRNWLVTVYLYLSTVAKGGATYFPSSYGGPLPSDVLKCEGPAVKPRRGRALMFYSLHPNGRPNLSSMHGACKVEKGVKYTINIWTFNQLKPEFNGNAKKGKGEKRPNEL</sequence>
<evidence type="ECO:0000313" key="8">
    <source>
        <dbReference type="EMBL" id="CAI4011958.1"/>
    </source>
</evidence>
<keyword evidence="4" id="KW-0560">Oxidoreductase</keyword>
<dbReference type="GO" id="GO:0005506">
    <property type="term" value="F:iron ion binding"/>
    <property type="evidence" value="ECO:0007669"/>
    <property type="project" value="InterPro"/>
</dbReference>
<dbReference type="InterPro" id="IPR005123">
    <property type="entry name" value="Oxoglu/Fe-dep_dioxygenase_dom"/>
</dbReference>
<evidence type="ECO:0000256" key="3">
    <source>
        <dbReference type="ARBA" id="ARBA00022964"/>
    </source>
</evidence>
<dbReference type="InterPro" id="IPR006620">
    <property type="entry name" value="Pro_4_hyd_alph"/>
</dbReference>
<dbReference type="SMART" id="SM00702">
    <property type="entry name" value="P4Hc"/>
    <property type="match status" value="1"/>
</dbReference>
<proteinExistence type="predicted"/>
<keyword evidence="5" id="KW-0408">Iron</keyword>
<dbReference type="PANTHER" id="PTHR10869:SF246">
    <property type="entry name" value="TRANSMEMBRANE PROLYL 4-HYDROXYLASE"/>
    <property type="match status" value="1"/>
</dbReference>
<dbReference type="PANTHER" id="PTHR10869">
    <property type="entry name" value="PROLYL 4-HYDROXYLASE ALPHA SUBUNIT"/>
    <property type="match status" value="1"/>
</dbReference>
<evidence type="ECO:0000313" key="11">
    <source>
        <dbReference type="Proteomes" id="UP001152797"/>
    </source>
</evidence>
<evidence type="ECO:0000313" key="9">
    <source>
        <dbReference type="EMBL" id="CAL1165333.1"/>
    </source>
</evidence>
<dbReference type="GO" id="GO:0004656">
    <property type="term" value="F:procollagen-proline 4-dioxygenase activity"/>
    <property type="evidence" value="ECO:0007669"/>
    <property type="project" value="TreeGrafter"/>
</dbReference>
<keyword evidence="6" id="KW-0732">Signal</keyword>
<reference evidence="8" key="1">
    <citation type="submission" date="2022-10" db="EMBL/GenBank/DDBJ databases">
        <authorList>
            <person name="Chen Y."/>
            <person name="Dougan E. K."/>
            <person name="Chan C."/>
            <person name="Rhodes N."/>
            <person name="Thang M."/>
        </authorList>
    </citation>
    <scope>NUCLEOTIDE SEQUENCE</scope>
</reference>
<evidence type="ECO:0000256" key="6">
    <source>
        <dbReference type="SAM" id="SignalP"/>
    </source>
</evidence>
<evidence type="ECO:0000256" key="2">
    <source>
        <dbReference type="ARBA" id="ARBA00022723"/>
    </source>
</evidence>
<feature type="chain" id="PRO_5043271498" evidence="6">
    <location>
        <begin position="26"/>
        <end position="394"/>
    </location>
</feature>
<evidence type="ECO:0000313" key="10">
    <source>
        <dbReference type="EMBL" id="CAL4799270.1"/>
    </source>
</evidence>
<organism evidence="8">
    <name type="scientific">Cladocopium goreaui</name>
    <dbReference type="NCBI Taxonomy" id="2562237"/>
    <lineage>
        <taxon>Eukaryota</taxon>
        <taxon>Sar</taxon>
        <taxon>Alveolata</taxon>
        <taxon>Dinophyceae</taxon>
        <taxon>Suessiales</taxon>
        <taxon>Symbiodiniaceae</taxon>
        <taxon>Cladocopium</taxon>
    </lineage>
</organism>
<feature type="signal peptide" evidence="6">
    <location>
        <begin position="1"/>
        <end position="25"/>
    </location>
</feature>
<evidence type="ECO:0000259" key="7">
    <source>
        <dbReference type="PROSITE" id="PS51471"/>
    </source>
</evidence>
<reference evidence="9" key="2">
    <citation type="submission" date="2024-04" db="EMBL/GenBank/DDBJ databases">
        <authorList>
            <person name="Chen Y."/>
            <person name="Shah S."/>
            <person name="Dougan E. K."/>
            <person name="Thang M."/>
            <person name="Chan C."/>
        </authorList>
    </citation>
    <scope>NUCLEOTIDE SEQUENCE [LARGE SCALE GENOMIC DNA]</scope>
</reference>
<dbReference type="PROSITE" id="PS51471">
    <property type="entry name" value="FE2OG_OXY"/>
    <property type="match status" value="1"/>
</dbReference>
<keyword evidence="2" id="KW-0479">Metal-binding</keyword>
<accession>A0A9P1DNN3</accession>